<organism evidence="1 2">
    <name type="scientific">Aeoliella straminimaris</name>
    <dbReference type="NCBI Taxonomy" id="2954799"/>
    <lineage>
        <taxon>Bacteria</taxon>
        <taxon>Pseudomonadati</taxon>
        <taxon>Planctomycetota</taxon>
        <taxon>Planctomycetia</taxon>
        <taxon>Pirellulales</taxon>
        <taxon>Lacipirellulaceae</taxon>
        <taxon>Aeoliella</taxon>
    </lineage>
</organism>
<dbReference type="EMBL" id="JAMXLR010000077">
    <property type="protein sequence ID" value="MCO6046723.1"/>
    <property type="molecule type" value="Genomic_DNA"/>
</dbReference>
<dbReference type="Proteomes" id="UP001155241">
    <property type="component" value="Unassembled WGS sequence"/>
</dbReference>
<protein>
    <submittedName>
        <fullName evidence="1">Uncharacterized protein</fullName>
    </submittedName>
</protein>
<evidence type="ECO:0000313" key="1">
    <source>
        <dbReference type="EMBL" id="MCO6046723.1"/>
    </source>
</evidence>
<dbReference type="AlphaFoldDB" id="A0A9X2JJG9"/>
<keyword evidence="2" id="KW-1185">Reference proteome</keyword>
<accession>A0A9X2JJG9</accession>
<name>A0A9X2JJG9_9BACT</name>
<sequence length="88" mass="9785">MSDKNRPAKSRSSQGQAPVLLGLAFDAEDGHKRLTRAKDFVLAGGSEETHGMMRETVIRVTEKLDNRGKSLRNVSPEELRDTFEDVLS</sequence>
<proteinExistence type="predicted"/>
<gene>
    <name evidence="1" type="ORF">NG895_22735</name>
</gene>
<evidence type="ECO:0000313" key="2">
    <source>
        <dbReference type="Proteomes" id="UP001155241"/>
    </source>
</evidence>
<comment type="caution">
    <text evidence="1">The sequence shown here is derived from an EMBL/GenBank/DDBJ whole genome shotgun (WGS) entry which is preliminary data.</text>
</comment>
<dbReference type="RefSeq" id="WP_252854837.1">
    <property type="nucleotide sequence ID" value="NZ_JAMXLR010000077.1"/>
</dbReference>
<reference evidence="1" key="1">
    <citation type="submission" date="2022-06" db="EMBL/GenBank/DDBJ databases">
        <title>Aeoliella straminimaris, a novel planctomycete from sediments.</title>
        <authorList>
            <person name="Vitorino I.R."/>
            <person name="Lage O.M."/>
        </authorList>
    </citation>
    <scope>NUCLEOTIDE SEQUENCE</scope>
    <source>
        <strain evidence="1">ICT_H6.2</strain>
    </source>
</reference>